<proteinExistence type="predicted"/>
<gene>
    <name evidence="1" type="ORF">BC938DRAFT_476262</name>
</gene>
<dbReference type="EMBL" id="RBNJ01002310">
    <property type="protein sequence ID" value="RUS32110.1"/>
    <property type="molecule type" value="Genomic_DNA"/>
</dbReference>
<keyword evidence="2" id="KW-1185">Reference proteome</keyword>
<dbReference type="Proteomes" id="UP000274822">
    <property type="component" value="Unassembled WGS sequence"/>
</dbReference>
<name>A0A433QQQ9_9FUNG</name>
<organism evidence="1 2">
    <name type="scientific">Jimgerdemannia flammicorona</name>
    <dbReference type="NCBI Taxonomy" id="994334"/>
    <lineage>
        <taxon>Eukaryota</taxon>
        <taxon>Fungi</taxon>
        <taxon>Fungi incertae sedis</taxon>
        <taxon>Mucoromycota</taxon>
        <taxon>Mucoromycotina</taxon>
        <taxon>Endogonomycetes</taxon>
        <taxon>Endogonales</taxon>
        <taxon>Endogonaceae</taxon>
        <taxon>Jimgerdemannia</taxon>
    </lineage>
</organism>
<evidence type="ECO:0000313" key="2">
    <source>
        <dbReference type="Proteomes" id="UP000274822"/>
    </source>
</evidence>
<dbReference type="AlphaFoldDB" id="A0A433QQQ9"/>
<sequence>MIFLQSTIVEKLTRSRGIDIDYVWQLKDLLVANNLTQIEEDYISCPLGWGSRTGELHGQNCVLVYQAMQPIIGSDMGLSKVEFDKQVVKLVNSYKEYKTWHKAPYVYGRKPL</sequence>
<accession>A0A433QQQ9</accession>
<reference evidence="1 2" key="1">
    <citation type="journal article" date="2018" name="New Phytol.">
        <title>Phylogenomics of Endogonaceae and evolution of mycorrhizas within Mucoromycota.</title>
        <authorList>
            <person name="Chang Y."/>
            <person name="Desiro A."/>
            <person name="Na H."/>
            <person name="Sandor L."/>
            <person name="Lipzen A."/>
            <person name="Clum A."/>
            <person name="Barry K."/>
            <person name="Grigoriev I.V."/>
            <person name="Martin F.M."/>
            <person name="Stajich J.E."/>
            <person name="Smith M.E."/>
            <person name="Bonito G."/>
            <person name="Spatafora J.W."/>
        </authorList>
    </citation>
    <scope>NUCLEOTIDE SEQUENCE [LARGE SCALE GENOMIC DNA]</scope>
    <source>
        <strain evidence="1 2">AD002</strain>
    </source>
</reference>
<evidence type="ECO:0000313" key="1">
    <source>
        <dbReference type="EMBL" id="RUS32110.1"/>
    </source>
</evidence>
<protein>
    <submittedName>
        <fullName evidence="1">Uncharacterized protein</fullName>
    </submittedName>
</protein>
<comment type="caution">
    <text evidence="1">The sequence shown here is derived from an EMBL/GenBank/DDBJ whole genome shotgun (WGS) entry which is preliminary data.</text>
</comment>